<evidence type="ECO:0008006" key="3">
    <source>
        <dbReference type="Google" id="ProtNLM"/>
    </source>
</evidence>
<sequence length="136" mass="16061">MKKIEAIRKYFDKCPLLDEEARINIDYIGNEAIEYAIYSEPINPIYKEYVDGGKIKQFGFTFTTINYYSAEILQQLENSNFFEDFQKWIEDNNENYILPEVKGSIKIEILTNGFLLDAEADKAKYQIQLKLIYKED</sequence>
<dbReference type="OrthoDB" id="1690493at2"/>
<evidence type="ECO:0000313" key="1">
    <source>
        <dbReference type="EMBL" id="SMB86313.1"/>
    </source>
</evidence>
<name>A0A1W1UYX0_PEPAS</name>
<protein>
    <recommendedName>
        <fullName evidence="3">Chloramphenicol resistance protein</fullName>
    </recommendedName>
</protein>
<organism evidence="1 2">
    <name type="scientific">Peptoniphilus asaccharolyticus DSM 20463</name>
    <dbReference type="NCBI Taxonomy" id="573058"/>
    <lineage>
        <taxon>Bacteria</taxon>
        <taxon>Bacillati</taxon>
        <taxon>Bacillota</taxon>
        <taxon>Tissierellia</taxon>
        <taxon>Tissierellales</taxon>
        <taxon>Peptoniphilaceae</taxon>
        <taxon>Peptoniphilus</taxon>
    </lineage>
</organism>
<keyword evidence="2" id="KW-1185">Reference proteome</keyword>
<reference evidence="2" key="1">
    <citation type="submission" date="2017-04" db="EMBL/GenBank/DDBJ databases">
        <authorList>
            <person name="Varghese N."/>
            <person name="Submissions S."/>
        </authorList>
    </citation>
    <scope>NUCLEOTIDE SEQUENCE [LARGE SCALE GENOMIC DNA]</scope>
    <source>
        <strain evidence="2">DSM 20463</strain>
    </source>
</reference>
<evidence type="ECO:0000313" key="2">
    <source>
        <dbReference type="Proteomes" id="UP000192368"/>
    </source>
</evidence>
<dbReference type="STRING" id="573058.SAMN00017477_0875"/>
<dbReference type="RefSeq" id="WP_084230513.1">
    <property type="nucleotide sequence ID" value="NZ_FWWR01000009.1"/>
</dbReference>
<dbReference type="EMBL" id="FWWR01000009">
    <property type="protein sequence ID" value="SMB86313.1"/>
    <property type="molecule type" value="Genomic_DNA"/>
</dbReference>
<proteinExistence type="predicted"/>
<dbReference type="Proteomes" id="UP000192368">
    <property type="component" value="Unassembled WGS sequence"/>
</dbReference>
<gene>
    <name evidence="1" type="ORF">SAMN00017477_0875</name>
</gene>
<accession>A0A1W1UYX0</accession>
<dbReference type="AlphaFoldDB" id="A0A1W1UYX0"/>